<keyword evidence="3" id="KW-0238">DNA-binding</keyword>
<name>A0A4S2FVQ4_9BACT</name>
<dbReference type="RefSeq" id="WP_016212965.1">
    <property type="nucleotide sequence ID" value="NZ_SRYJ01000001.1"/>
</dbReference>
<dbReference type="Proteomes" id="UP000310760">
    <property type="component" value="Unassembled WGS sequence"/>
</dbReference>
<evidence type="ECO:0000256" key="3">
    <source>
        <dbReference type="ARBA" id="ARBA00023125"/>
    </source>
</evidence>
<dbReference type="PANTHER" id="PTHR30408:SF13">
    <property type="entry name" value="TYPE I RESTRICTION ENZYME HINDI SPECIFICITY SUBUNIT"/>
    <property type="match status" value="1"/>
</dbReference>
<dbReference type="InterPro" id="IPR052021">
    <property type="entry name" value="Type-I_RS_S_subunit"/>
</dbReference>
<dbReference type="InterPro" id="IPR000055">
    <property type="entry name" value="Restrct_endonuc_typeI_TRD"/>
</dbReference>
<keyword evidence="5" id="KW-0255">Endonuclease</keyword>
<dbReference type="CDD" id="cd17244">
    <property type="entry name" value="RMtype1_S_Apa101655I-TRD2-CR2_like"/>
    <property type="match status" value="1"/>
</dbReference>
<organism evidence="5 6">
    <name type="scientific">Phocaeicola sartorii</name>
    <dbReference type="NCBI Taxonomy" id="671267"/>
    <lineage>
        <taxon>Bacteria</taxon>
        <taxon>Pseudomonadati</taxon>
        <taxon>Bacteroidota</taxon>
        <taxon>Bacteroidia</taxon>
        <taxon>Bacteroidales</taxon>
        <taxon>Bacteroidaceae</taxon>
        <taxon>Phocaeicola</taxon>
    </lineage>
</organism>
<accession>A0A4S2FVQ4</accession>
<evidence type="ECO:0000256" key="2">
    <source>
        <dbReference type="ARBA" id="ARBA00022747"/>
    </source>
</evidence>
<dbReference type="GO" id="GO:0004519">
    <property type="term" value="F:endonuclease activity"/>
    <property type="evidence" value="ECO:0007669"/>
    <property type="project" value="UniProtKB-KW"/>
</dbReference>
<dbReference type="EMBL" id="SRYJ01000001">
    <property type="protein sequence ID" value="TGY73404.1"/>
    <property type="molecule type" value="Genomic_DNA"/>
</dbReference>
<dbReference type="PANTHER" id="PTHR30408">
    <property type="entry name" value="TYPE-1 RESTRICTION ENZYME ECOKI SPECIFICITY PROTEIN"/>
    <property type="match status" value="1"/>
</dbReference>
<feature type="domain" description="Type I restriction modification DNA specificity" evidence="4">
    <location>
        <begin position="46"/>
        <end position="206"/>
    </location>
</feature>
<dbReference type="Gene3D" id="3.90.220.20">
    <property type="entry name" value="DNA methylase specificity domains"/>
    <property type="match status" value="1"/>
</dbReference>
<keyword evidence="5" id="KW-0378">Hydrolase</keyword>
<evidence type="ECO:0000313" key="5">
    <source>
        <dbReference type="EMBL" id="TGY73404.1"/>
    </source>
</evidence>
<dbReference type="AlphaFoldDB" id="A0A4S2FVQ4"/>
<comment type="caution">
    <text evidence="5">The sequence shown here is derived from an EMBL/GenBank/DDBJ whole genome shotgun (WGS) entry which is preliminary data.</text>
</comment>
<dbReference type="SUPFAM" id="SSF116734">
    <property type="entry name" value="DNA methylase specificity domain"/>
    <property type="match status" value="1"/>
</dbReference>
<evidence type="ECO:0000256" key="1">
    <source>
        <dbReference type="ARBA" id="ARBA00010923"/>
    </source>
</evidence>
<dbReference type="Pfam" id="PF01420">
    <property type="entry name" value="Methylase_S"/>
    <property type="match status" value="1"/>
</dbReference>
<reference evidence="5 6" key="1">
    <citation type="submission" date="2019-04" db="EMBL/GenBank/DDBJ databases">
        <title>Microbes associate with the intestines of laboratory mice.</title>
        <authorList>
            <person name="Navarre W."/>
            <person name="Wong E."/>
            <person name="Huang K."/>
            <person name="Tropini C."/>
            <person name="Ng K."/>
            <person name="Yu B."/>
        </authorList>
    </citation>
    <scope>NUCLEOTIDE SEQUENCE [LARGE SCALE GENOMIC DNA]</scope>
    <source>
        <strain evidence="5 6">NM22_B1</strain>
    </source>
</reference>
<keyword evidence="5" id="KW-0540">Nuclease</keyword>
<keyword evidence="2" id="KW-0680">Restriction system</keyword>
<evidence type="ECO:0000259" key="4">
    <source>
        <dbReference type="Pfam" id="PF01420"/>
    </source>
</evidence>
<comment type="similarity">
    <text evidence="1">Belongs to the type-I restriction system S methylase family.</text>
</comment>
<proteinExistence type="inferred from homology"/>
<dbReference type="InterPro" id="IPR044946">
    <property type="entry name" value="Restrct_endonuc_typeI_TRD_sf"/>
</dbReference>
<evidence type="ECO:0000313" key="6">
    <source>
        <dbReference type="Proteomes" id="UP000310760"/>
    </source>
</evidence>
<gene>
    <name evidence="5" type="ORF">E5339_00230</name>
</gene>
<sequence length="246" mass="28183">MWYCSTYNSSSSFLKNKQGNDNLEQQAQALFKAWFVEFEPFGGTMPSNWEICEAQKYFNINIGKTPPRNEMRWFSQKSTDCKWASISDLGKCGLFINDTSEYLTKDAVETFNIIVVPKGTILLSFKLTLGRVSITTCPLTTNEAIARFLINHDYEREYLYLLLKQFDYTSLGNTSSIATAVNSKIIRSMPIMMPTVDVLQRFHHIVSPIFTRMRFLSDEIMQLTDTRNTVLPQLMSGGLKINNLNC</sequence>
<dbReference type="GO" id="GO:0009307">
    <property type="term" value="P:DNA restriction-modification system"/>
    <property type="evidence" value="ECO:0007669"/>
    <property type="project" value="UniProtKB-KW"/>
</dbReference>
<dbReference type="GO" id="GO:0003677">
    <property type="term" value="F:DNA binding"/>
    <property type="evidence" value="ECO:0007669"/>
    <property type="project" value="UniProtKB-KW"/>
</dbReference>
<protein>
    <submittedName>
        <fullName evidence="5">Restriction endonuclease subunit S</fullName>
    </submittedName>
</protein>